<dbReference type="Gene3D" id="1.10.110.10">
    <property type="entry name" value="Plant lipid-transfer and hydrophobic proteins"/>
    <property type="match status" value="1"/>
</dbReference>
<evidence type="ECO:0000259" key="2">
    <source>
        <dbReference type="Pfam" id="PF14368"/>
    </source>
</evidence>
<keyword evidence="4" id="KW-1185">Reference proteome</keyword>
<dbReference type="CDD" id="cd04660">
    <property type="entry name" value="nsLTP_like"/>
    <property type="match status" value="1"/>
</dbReference>
<reference evidence="3" key="1">
    <citation type="journal article" date="2009" name="Rice">
        <title>De Novo Next Generation Sequencing of Plant Genomes.</title>
        <authorList>
            <person name="Rounsley S."/>
            <person name="Marri P.R."/>
            <person name="Yu Y."/>
            <person name="He R."/>
            <person name="Sisneros N."/>
            <person name="Goicoechea J.L."/>
            <person name="Lee S.J."/>
            <person name="Angelova A."/>
            <person name="Kudrna D."/>
            <person name="Luo M."/>
            <person name="Affourtit J."/>
            <person name="Desany B."/>
            <person name="Knight J."/>
            <person name="Niazi F."/>
            <person name="Egholm M."/>
            <person name="Wing R.A."/>
        </authorList>
    </citation>
    <scope>NUCLEOTIDE SEQUENCE [LARGE SCALE GENOMIC DNA]</scope>
    <source>
        <strain evidence="3">cv. IRGC 105608</strain>
    </source>
</reference>
<dbReference type="Proteomes" id="UP000026960">
    <property type="component" value="Chromosome 1"/>
</dbReference>
<keyword evidence="1" id="KW-0732">Signal</keyword>
<organism evidence="3">
    <name type="scientific">Oryza barthii</name>
    <dbReference type="NCBI Taxonomy" id="65489"/>
    <lineage>
        <taxon>Eukaryota</taxon>
        <taxon>Viridiplantae</taxon>
        <taxon>Streptophyta</taxon>
        <taxon>Embryophyta</taxon>
        <taxon>Tracheophyta</taxon>
        <taxon>Spermatophyta</taxon>
        <taxon>Magnoliopsida</taxon>
        <taxon>Liliopsida</taxon>
        <taxon>Poales</taxon>
        <taxon>Poaceae</taxon>
        <taxon>BOP clade</taxon>
        <taxon>Oryzoideae</taxon>
        <taxon>Oryzeae</taxon>
        <taxon>Oryzinae</taxon>
        <taxon>Oryza</taxon>
    </lineage>
</organism>
<name>A0A0D3EV44_9ORYZ</name>
<dbReference type="eggNOG" id="ENOG502S7IJ">
    <property type="taxonomic scope" value="Eukaryota"/>
</dbReference>
<dbReference type="AlphaFoldDB" id="A0A0D3EV44"/>
<dbReference type="STRING" id="65489.A0A0D3EV44"/>
<dbReference type="InterPro" id="IPR016140">
    <property type="entry name" value="Bifunc_inhib/LTP/seed_store"/>
</dbReference>
<dbReference type="Gramene" id="OBART01G34080.1">
    <property type="protein sequence ID" value="OBART01G34080.1"/>
    <property type="gene ID" value="OBART01G34080"/>
</dbReference>
<feature type="signal peptide" evidence="1">
    <location>
        <begin position="1"/>
        <end position="23"/>
    </location>
</feature>
<sequence length="112" mass="12345">MGKLYGLFWVMALVLAMVAGTKSDEGCSRDLQDLIMECQKYVMNPANPKIEPSNACCSVIQKANVPCLCSKVTKEIEKIVCMEKVVYVADYCKKPLQPGSKCGSYTIPSLQQ</sequence>
<dbReference type="PaxDb" id="65489-OBART01G34080.1"/>
<dbReference type="EnsemblPlants" id="OBART01G34080.1">
    <property type="protein sequence ID" value="OBART01G34080.1"/>
    <property type="gene ID" value="OBART01G34080"/>
</dbReference>
<accession>A0A0D3EV44</accession>
<evidence type="ECO:0000313" key="3">
    <source>
        <dbReference type="EnsemblPlants" id="OBART01G34080.1"/>
    </source>
</evidence>
<proteinExistence type="predicted"/>
<feature type="chain" id="PRO_5002261575" description="Bifunctional inhibitor/plant lipid transfer protein/seed storage helical domain-containing protein" evidence="1">
    <location>
        <begin position="24"/>
        <end position="112"/>
    </location>
</feature>
<reference evidence="3" key="2">
    <citation type="submission" date="2015-03" db="UniProtKB">
        <authorList>
            <consortium name="EnsemblPlants"/>
        </authorList>
    </citation>
    <scope>IDENTIFICATION</scope>
</reference>
<dbReference type="InterPro" id="IPR036312">
    <property type="entry name" value="Bifun_inhib/LTP/seed_sf"/>
</dbReference>
<dbReference type="PANTHER" id="PTHR33286:SF54">
    <property type="entry name" value="BIFUNCTIONAL INHIBITOR_LIPID-TRANSFER PROTEIN_SEED STORAGE 2S ALBUMIN SUPERFAMILY PROTEIN"/>
    <property type="match status" value="1"/>
</dbReference>
<dbReference type="HOGENOM" id="CLU_141918_1_0_1"/>
<dbReference type="PANTHER" id="PTHR33286">
    <property type="entry name" value="BIFUNCTIONAL INHIBITOR/LIPID-TRANSFER PROTEIN/SEED STORAGE 2S ALBUMIN SUPERFAMILY PROTEIN"/>
    <property type="match status" value="1"/>
</dbReference>
<dbReference type="SUPFAM" id="SSF47699">
    <property type="entry name" value="Bifunctional inhibitor/lipid-transfer protein/seed storage 2S albumin"/>
    <property type="match status" value="1"/>
</dbReference>
<evidence type="ECO:0000313" key="4">
    <source>
        <dbReference type="Proteomes" id="UP000026960"/>
    </source>
</evidence>
<evidence type="ECO:0000256" key="1">
    <source>
        <dbReference type="SAM" id="SignalP"/>
    </source>
</evidence>
<feature type="domain" description="Bifunctional inhibitor/plant lipid transfer protein/seed storage helical" evidence="2">
    <location>
        <begin position="14"/>
        <end position="102"/>
    </location>
</feature>
<dbReference type="Pfam" id="PF14368">
    <property type="entry name" value="LTP_2"/>
    <property type="match status" value="1"/>
</dbReference>
<dbReference type="InterPro" id="IPR044741">
    <property type="entry name" value="NsLTP-like"/>
</dbReference>
<protein>
    <recommendedName>
        <fullName evidence="2">Bifunctional inhibitor/plant lipid transfer protein/seed storage helical domain-containing protein</fullName>
    </recommendedName>
</protein>